<keyword evidence="3" id="KW-0670">Pyruvate</keyword>
<dbReference type="Pfam" id="PF00359">
    <property type="entry name" value="PTS_EIIA_2"/>
    <property type="match status" value="1"/>
</dbReference>
<feature type="domain" description="PTS EIIA type-2" evidence="2">
    <location>
        <begin position="78"/>
        <end position="221"/>
    </location>
</feature>
<evidence type="ECO:0000259" key="2">
    <source>
        <dbReference type="PROSITE" id="PS51094"/>
    </source>
</evidence>
<accession>A0A3B0PNU0</accession>
<reference evidence="4" key="1">
    <citation type="submission" date="2017-11" db="EMBL/GenBank/DDBJ databases">
        <authorList>
            <person name="Seth-Smith MB H."/>
        </authorList>
    </citation>
    <scope>NUCLEOTIDE SEQUENCE [LARGE SCALE GENOMIC DNA]</scope>
</reference>
<dbReference type="InterPro" id="IPR051541">
    <property type="entry name" value="PTS_SugarTrans_NitroReg"/>
</dbReference>
<dbReference type="InterPro" id="IPR010093">
    <property type="entry name" value="SinI_DNA-bd"/>
</dbReference>
<comment type="similarity">
    <text evidence="1">Belongs to the EUO family.</text>
</comment>
<dbReference type="PANTHER" id="PTHR47738:SF1">
    <property type="entry name" value="NITROGEN REGULATORY PROTEIN"/>
    <property type="match status" value="1"/>
</dbReference>
<dbReference type="RefSeq" id="WP_117274148.1">
    <property type="nucleotide sequence ID" value="NZ_LS992154.1"/>
</dbReference>
<evidence type="ECO:0000313" key="4">
    <source>
        <dbReference type="Proteomes" id="UP000258476"/>
    </source>
</evidence>
<dbReference type="PROSITE" id="PS51094">
    <property type="entry name" value="PTS_EIIA_TYPE_2"/>
    <property type="match status" value="1"/>
</dbReference>
<keyword evidence="3" id="KW-0813">Transport</keyword>
<dbReference type="EMBL" id="LS992154">
    <property type="protein sequence ID" value="SYX08833.1"/>
    <property type="molecule type" value="Genomic_DNA"/>
</dbReference>
<dbReference type="SUPFAM" id="SSF46955">
    <property type="entry name" value="Putative DNA-binding domain"/>
    <property type="match status" value="1"/>
</dbReference>
<dbReference type="KEGG" id="chla:C834K_0370"/>
<dbReference type="InterPro" id="IPR041657">
    <property type="entry name" value="HTH_17"/>
</dbReference>
<dbReference type="Gene3D" id="1.10.10.10">
    <property type="entry name" value="Winged helix-like DNA-binding domain superfamily/Winged helix DNA-binding domain"/>
    <property type="match status" value="1"/>
</dbReference>
<protein>
    <submittedName>
        <fullName evidence="3">Nitrogen regulatory protein,PTS system sugar transporter subunit IIA,PTS system, fructose subfamily, IIA component,Phosphoenolpyruvate-dependent sugar phosphotransferase system, EIIA 2</fullName>
    </submittedName>
</protein>
<dbReference type="PANTHER" id="PTHR47738">
    <property type="entry name" value="PTS SYSTEM FRUCTOSE-LIKE EIIA COMPONENT-RELATED"/>
    <property type="match status" value="1"/>
</dbReference>
<dbReference type="NCBIfam" id="TIGR01764">
    <property type="entry name" value="excise"/>
    <property type="match status" value="1"/>
</dbReference>
<evidence type="ECO:0000313" key="3">
    <source>
        <dbReference type="EMBL" id="SYX08833.1"/>
    </source>
</evidence>
<dbReference type="Pfam" id="PF12728">
    <property type="entry name" value="HTH_17"/>
    <property type="match status" value="1"/>
</dbReference>
<dbReference type="InterPro" id="IPR002178">
    <property type="entry name" value="PTS_EIIA_type-2_dom"/>
</dbReference>
<dbReference type="InterPro" id="IPR036388">
    <property type="entry name" value="WH-like_DNA-bd_sf"/>
</dbReference>
<dbReference type="AlphaFoldDB" id="A0A3B0PNU0"/>
<dbReference type="InterPro" id="IPR016152">
    <property type="entry name" value="PTrfase/Anion_transptr"/>
</dbReference>
<dbReference type="Gene3D" id="3.40.930.10">
    <property type="entry name" value="Mannitol-specific EII, Chain A"/>
    <property type="match status" value="1"/>
</dbReference>
<evidence type="ECO:0000256" key="1">
    <source>
        <dbReference type="ARBA" id="ARBA00007034"/>
    </source>
</evidence>
<keyword evidence="3" id="KW-0808">Transferase</keyword>
<proteinExistence type="inferred from homology"/>
<dbReference type="GO" id="GO:0003677">
    <property type="term" value="F:DNA binding"/>
    <property type="evidence" value="ECO:0007669"/>
    <property type="project" value="InterPro"/>
</dbReference>
<dbReference type="OrthoDB" id="95460at2"/>
<dbReference type="CDD" id="cd00211">
    <property type="entry name" value="PTS_IIA_fru"/>
    <property type="match status" value="1"/>
</dbReference>
<keyword evidence="4" id="KW-1185">Reference proteome</keyword>
<dbReference type="GO" id="GO:0016740">
    <property type="term" value="F:transferase activity"/>
    <property type="evidence" value="ECO:0007669"/>
    <property type="project" value="UniProtKB-KW"/>
</dbReference>
<name>A0A3B0PNU0_9CHLA</name>
<dbReference type="SUPFAM" id="SSF55804">
    <property type="entry name" value="Phoshotransferase/anion transport protein"/>
    <property type="match status" value="1"/>
</dbReference>
<gene>
    <name evidence="3" type="primary">ptsN</name>
    <name evidence="3" type="ORF">C834K_0370</name>
</gene>
<dbReference type="InterPro" id="IPR009061">
    <property type="entry name" value="DNA-bd_dom_put_sf"/>
</dbReference>
<organism evidence="3 4">
    <name type="scientific">Chlamydia poikilotherma</name>
    <dbReference type="NCBI Taxonomy" id="1967783"/>
    <lineage>
        <taxon>Bacteria</taxon>
        <taxon>Pseudomonadati</taxon>
        <taxon>Chlamydiota</taxon>
        <taxon>Chlamydiia</taxon>
        <taxon>Chlamydiales</taxon>
        <taxon>Chlamydiaceae</taxon>
        <taxon>Chlamydia/Chlamydophila group</taxon>
        <taxon>Chlamydia</taxon>
    </lineage>
</organism>
<dbReference type="PROSITE" id="PS00372">
    <property type="entry name" value="PTS_EIIA_TYPE_2_HIS"/>
    <property type="match status" value="1"/>
</dbReference>
<keyword evidence="3" id="KW-0762">Sugar transport</keyword>
<dbReference type="Proteomes" id="UP000258476">
    <property type="component" value="Chromosome"/>
</dbReference>
<sequence length="226" mass="26025">MDLKLEELASLLDVSENTVRRWLDQGAIPSYSMNNEHRFNREEIEDWILHNQALVGLEKDEKQEEEFRDLSLKYSLYKAIYRGGIIRDVSVKNKAEALQYASSYIAEKFNLDASVLFEMLTHRENLMSTGIGEGIALPHAKDFLINAYYDVVVPMFLSTSIDFGALDGKPVNVLFFLFASQDKSHLNLINKIVHLGMSLEARSFLTNYPEKEQLLAYIKNWESQIH</sequence>
<dbReference type="GO" id="GO:0030295">
    <property type="term" value="F:protein kinase activator activity"/>
    <property type="evidence" value="ECO:0007669"/>
    <property type="project" value="TreeGrafter"/>
</dbReference>